<dbReference type="CDD" id="cd01062">
    <property type="entry name" value="RNase_T2_prok"/>
    <property type="match status" value="1"/>
</dbReference>
<dbReference type="Pfam" id="PF00445">
    <property type="entry name" value="Ribonuclease_T2"/>
    <property type="match status" value="1"/>
</dbReference>
<proteinExistence type="inferred from homology"/>
<gene>
    <name evidence="3" type="ORF">SAMN05444169_3648</name>
</gene>
<protein>
    <submittedName>
        <fullName evidence="3">Ribonuclease T2</fullName>
    </submittedName>
</protein>
<dbReference type="InterPro" id="IPR018188">
    <property type="entry name" value="RNase_T2_His_AS_1"/>
</dbReference>
<reference evidence="3 4" key="1">
    <citation type="submission" date="2016-11" db="EMBL/GenBank/DDBJ databases">
        <authorList>
            <person name="Jaros S."/>
            <person name="Januszkiewicz K."/>
            <person name="Wedrychowicz H."/>
        </authorList>
    </citation>
    <scope>NUCLEOTIDE SEQUENCE [LARGE SCALE GENOMIC DNA]</scope>
    <source>
        <strain evidence="3 4">GAS242</strain>
    </source>
</reference>
<evidence type="ECO:0000313" key="3">
    <source>
        <dbReference type="EMBL" id="SHG68230.1"/>
    </source>
</evidence>
<organism evidence="3 4">
    <name type="scientific">Bradyrhizobium erythrophlei</name>
    <dbReference type="NCBI Taxonomy" id="1437360"/>
    <lineage>
        <taxon>Bacteria</taxon>
        <taxon>Pseudomonadati</taxon>
        <taxon>Pseudomonadota</taxon>
        <taxon>Alphaproteobacteria</taxon>
        <taxon>Hyphomicrobiales</taxon>
        <taxon>Nitrobacteraceae</taxon>
        <taxon>Bradyrhizobium</taxon>
    </lineage>
</organism>
<dbReference type="PANTHER" id="PTHR11240:SF22">
    <property type="entry name" value="RIBONUCLEASE T2"/>
    <property type="match status" value="1"/>
</dbReference>
<dbReference type="OrthoDB" id="4720638at2"/>
<dbReference type="EMBL" id="LT670818">
    <property type="protein sequence ID" value="SHG68230.1"/>
    <property type="molecule type" value="Genomic_DNA"/>
</dbReference>
<dbReference type="GO" id="GO:0006401">
    <property type="term" value="P:RNA catabolic process"/>
    <property type="evidence" value="ECO:0007669"/>
    <property type="project" value="TreeGrafter"/>
</dbReference>
<evidence type="ECO:0000256" key="2">
    <source>
        <dbReference type="RuleBase" id="RU004328"/>
    </source>
</evidence>
<dbReference type="Gene3D" id="3.90.730.10">
    <property type="entry name" value="Ribonuclease T2-like"/>
    <property type="match status" value="1"/>
</dbReference>
<dbReference type="PANTHER" id="PTHR11240">
    <property type="entry name" value="RIBONUCLEASE T2"/>
    <property type="match status" value="1"/>
</dbReference>
<evidence type="ECO:0000256" key="1">
    <source>
        <dbReference type="ARBA" id="ARBA00007469"/>
    </source>
</evidence>
<sequence>MLHVRFAWISRFLISLGLLGLLTGGLLVLAAGTVSAQDRRQNAPGEFDFYVLSLSWSPSFCEEAAERGNEGRAQAQCGGRPYSFVVHGLWPQYEHGFPDYCQRPSPRLDRNIMTSMLDLMPAPGLIFNEWDKHGTCSGLGARAYFETIRKARSTVKIPPEYLELSEEKTVAPADIEEAFIKANPGLSNAAISVTCNRKRLSEVRICLSKDLQFRACEELDRRACRRDDVVMPPLRGG</sequence>
<dbReference type="GO" id="GO:0003723">
    <property type="term" value="F:RNA binding"/>
    <property type="evidence" value="ECO:0007669"/>
    <property type="project" value="InterPro"/>
</dbReference>
<dbReference type="InterPro" id="IPR039378">
    <property type="entry name" value="RNase_T2_prok"/>
</dbReference>
<comment type="similarity">
    <text evidence="1 2">Belongs to the RNase T2 family.</text>
</comment>
<accession>A0A1M5LTJ9</accession>
<dbReference type="RefSeq" id="WP_079567156.1">
    <property type="nucleotide sequence ID" value="NZ_LT670818.1"/>
</dbReference>
<dbReference type="AlphaFoldDB" id="A0A1M5LTJ9"/>
<dbReference type="InterPro" id="IPR001568">
    <property type="entry name" value="RNase_T2-like"/>
</dbReference>
<dbReference type="SUPFAM" id="SSF55895">
    <property type="entry name" value="Ribonuclease Rh-like"/>
    <property type="match status" value="1"/>
</dbReference>
<dbReference type="GO" id="GO:0033897">
    <property type="term" value="F:ribonuclease T2 activity"/>
    <property type="evidence" value="ECO:0007669"/>
    <property type="project" value="InterPro"/>
</dbReference>
<evidence type="ECO:0000313" key="4">
    <source>
        <dbReference type="Proteomes" id="UP000190675"/>
    </source>
</evidence>
<name>A0A1M5LTJ9_9BRAD</name>
<dbReference type="Proteomes" id="UP000190675">
    <property type="component" value="Chromosome I"/>
</dbReference>
<dbReference type="PROSITE" id="PS00530">
    <property type="entry name" value="RNASE_T2_1"/>
    <property type="match status" value="1"/>
</dbReference>
<dbReference type="InterPro" id="IPR036430">
    <property type="entry name" value="RNase_T2-like_sf"/>
</dbReference>